<evidence type="ECO:0000313" key="2">
    <source>
        <dbReference type="Proteomes" id="UP000261080"/>
    </source>
</evidence>
<organism evidence="1 2">
    <name type="scientific">Sellimonas intestinalis</name>
    <dbReference type="NCBI Taxonomy" id="1653434"/>
    <lineage>
        <taxon>Bacteria</taxon>
        <taxon>Bacillati</taxon>
        <taxon>Bacillota</taxon>
        <taxon>Clostridia</taxon>
        <taxon>Lachnospirales</taxon>
        <taxon>Lachnospiraceae</taxon>
        <taxon>Sellimonas</taxon>
    </lineage>
</organism>
<dbReference type="RefSeq" id="WP_117493777.1">
    <property type="nucleotide sequence ID" value="NZ_DBFOWT010000002.1"/>
</dbReference>
<sequence length="203" mass="23662">MHTIREIEASIIDQIEVWRQEEQKQRAGSKKNQKNRKRPWMIALDGMCASGKTTLAGKMKERYSELAVIHMDDFFLQPQMRTPGRLSEPGGNVDYKRFCLEVIDPLVQTGSCSYRVYSCHSQSFVRTETLADPKIVLVEGAYSAHPYFGAVYDAVYFLSISKQEQKERILRRNGEAMLSRFLDEWIPMEEQYFETFGIREKEE</sequence>
<keyword evidence="2" id="KW-1185">Reference proteome</keyword>
<comment type="caution">
    <text evidence="1">The sequence shown here is derived from an EMBL/GenBank/DDBJ whole genome shotgun (WGS) entry which is preliminary data.</text>
</comment>
<dbReference type="AlphaFoldDB" id="A0A3E3JZ13"/>
<dbReference type="SUPFAM" id="SSF52540">
    <property type="entry name" value="P-loop containing nucleoside triphosphate hydrolases"/>
    <property type="match status" value="1"/>
</dbReference>
<dbReference type="InterPro" id="IPR027417">
    <property type="entry name" value="P-loop_NTPase"/>
</dbReference>
<dbReference type="EMBL" id="QVLX01000009">
    <property type="protein sequence ID" value="RGE85139.1"/>
    <property type="molecule type" value="Genomic_DNA"/>
</dbReference>
<proteinExistence type="predicted"/>
<gene>
    <name evidence="1" type="ORF">DW016_13405</name>
</gene>
<accession>A0A3E3JZ13</accession>
<name>A0A3E3JZ13_9FIRM</name>
<evidence type="ECO:0008006" key="3">
    <source>
        <dbReference type="Google" id="ProtNLM"/>
    </source>
</evidence>
<dbReference type="Gene3D" id="3.40.50.300">
    <property type="entry name" value="P-loop containing nucleotide triphosphate hydrolases"/>
    <property type="match status" value="1"/>
</dbReference>
<evidence type="ECO:0000313" key="1">
    <source>
        <dbReference type="EMBL" id="RGE85139.1"/>
    </source>
</evidence>
<reference evidence="1 2" key="1">
    <citation type="submission" date="2018-08" db="EMBL/GenBank/DDBJ databases">
        <title>A genome reference for cultivated species of the human gut microbiota.</title>
        <authorList>
            <person name="Zou Y."/>
            <person name="Xue W."/>
            <person name="Luo G."/>
        </authorList>
    </citation>
    <scope>NUCLEOTIDE SEQUENCE [LARGE SCALE GENOMIC DNA]</scope>
    <source>
        <strain evidence="1 2">AF37-2AT</strain>
    </source>
</reference>
<dbReference type="Proteomes" id="UP000261080">
    <property type="component" value="Unassembled WGS sequence"/>
</dbReference>
<protein>
    <recommendedName>
        <fullName evidence="3">Uridine kinase</fullName>
    </recommendedName>
</protein>
<dbReference type="OrthoDB" id="1420794at2"/>